<dbReference type="Gene3D" id="2.60.120.260">
    <property type="entry name" value="Galactose-binding domain-like"/>
    <property type="match status" value="1"/>
</dbReference>
<dbReference type="AlphaFoldDB" id="A0A166AR08"/>
<gene>
    <name evidence="4" type="ORF">EXIGLDRAFT_708888</name>
</gene>
<evidence type="ECO:0000256" key="1">
    <source>
        <dbReference type="SAM" id="MobiDB-lite"/>
    </source>
</evidence>
<accession>A0A166AR08</accession>
<keyword evidence="2" id="KW-0472">Membrane</keyword>
<feature type="chain" id="PRO_5007870784" evidence="3">
    <location>
        <begin position="19"/>
        <end position="306"/>
    </location>
</feature>
<evidence type="ECO:0000313" key="4">
    <source>
        <dbReference type="EMBL" id="KZV94339.1"/>
    </source>
</evidence>
<keyword evidence="5" id="KW-1185">Reference proteome</keyword>
<evidence type="ECO:0000313" key="5">
    <source>
        <dbReference type="Proteomes" id="UP000077266"/>
    </source>
</evidence>
<feature type="transmembrane region" description="Helical" evidence="2">
    <location>
        <begin position="206"/>
        <end position="230"/>
    </location>
</feature>
<protein>
    <submittedName>
        <fullName evidence="4">Uncharacterized protein</fullName>
    </submittedName>
</protein>
<dbReference type="Proteomes" id="UP000077266">
    <property type="component" value="Unassembled WGS sequence"/>
</dbReference>
<name>A0A166AR08_EXIGL</name>
<organism evidence="4 5">
    <name type="scientific">Exidia glandulosa HHB12029</name>
    <dbReference type="NCBI Taxonomy" id="1314781"/>
    <lineage>
        <taxon>Eukaryota</taxon>
        <taxon>Fungi</taxon>
        <taxon>Dikarya</taxon>
        <taxon>Basidiomycota</taxon>
        <taxon>Agaricomycotina</taxon>
        <taxon>Agaricomycetes</taxon>
        <taxon>Auriculariales</taxon>
        <taxon>Exidiaceae</taxon>
        <taxon>Exidia</taxon>
    </lineage>
</organism>
<dbReference type="OrthoDB" id="2758521at2759"/>
<keyword evidence="2" id="KW-0812">Transmembrane</keyword>
<keyword evidence="3" id="KW-0732">Signal</keyword>
<sequence length="306" mass="32731">MLALVAVLLLALATWTTAQLVNVTIDDTTGDKRTGVMPVYTVDPNSTMGGWGWSGSCPGCISHPDIALVHGGTWHSDTAWVGDGPSNVTMSFNGVAVYVFGVLKDDDKALPVNLRFFIDSKLVGSYEHQPVPAKDAYTYNVPLFSAISLEEKEHNFVISNTQTGHPSTLFFDYVLYTTFQPSTTAGTATPHNSQESNTSQPGSNQVGTGVIIGSILGAFALLILAISVLLSRYHCRRRPRMNAPPCVEAPAVPALTPHVSHTHAYASHGAGLRHSARVDKMAASLPTGMYYLPPPYEVHTAAPVSV</sequence>
<keyword evidence="2" id="KW-1133">Transmembrane helix</keyword>
<feature type="region of interest" description="Disordered" evidence="1">
    <location>
        <begin position="184"/>
        <end position="204"/>
    </location>
</feature>
<evidence type="ECO:0000256" key="3">
    <source>
        <dbReference type="SAM" id="SignalP"/>
    </source>
</evidence>
<proteinExistence type="predicted"/>
<dbReference type="InParanoid" id="A0A166AR08"/>
<dbReference type="EMBL" id="KV425974">
    <property type="protein sequence ID" value="KZV94339.1"/>
    <property type="molecule type" value="Genomic_DNA"/>
</dbReference>
<feature type="signal peptide" evidence="3">
    <location>
        <begin position="1"/>
        <end position="18"/>
    </location>
</feature>
<reference evidence="4 5" key="1">
    <citation type="journal article" date="2016" name="Mol. Biol. Evol.">
        <title>Comparative Genomics of Early-Diverging Mushroom-Forming Fungi Provides Insights into the Origins of Lignocellulose Decay Capabilities.</title>
        <authorList>
            <person name="Nagy L.G."/>
            <person name="Riley R."/>
            <person name="Tritt A."/>
            <person name="Adam C."/>
            <person name="Daum C."/>
            <person name="Floudas D."/>
            <person name="Sun H."/>
            <person name="Yadav J.S."/>
            <person name="Pangilinan J."/>
            <person name="Larsson K.H."/>
            <person name="Matsuura K."/>
            <person name="Barry K."/>
            <person name="Labutti K."/>
            <person name="Kuo R."/>
            <person name="Ohm R.A."/>
            <person name="Bhattacharya S.S."/>
            <person name="Shirouzu T."/>
            <person name="Yoshinaga Y."/>
            <person name="Martin F.M."/>
            <person name="Grigoriev I.V."/>
            <person name="Hibbett D.S."/>
        </authorList>
    </citation>
    <scope>NUCLEOTIDE SEQUENCE [LARGE SCALE GENOMIC DNA]</scope>
    <source>
        <strain evidence="4 5">HHB12029</strain>
    </source>
</reference>
<evidence type="ECO:0000256" key="2">
    <source>
        <dbReference type="SAM" id="Phobius"/>
    </source>
</evidence>
<dbReference type="STRING" id="1314781.A0A166AR08"/>